<accession>A0A517QMY0</accession>
<dbReference type="AlphaFoldDB" id="A0A517QMY0"/>
<keyword evidence="2" id="KW-1185">Reference proteome</keyword>
<protein>
    <recommendedName>
        <fullName evidence="3">Glycosyl hydrolase-like 10 domain-containing protein</fullName>
    </recommendedName>
</protein>
<dbReference type="EMBL" id="CP036267">
    <property type="protein sequence ID" value="QDT32917.1"/>
    <property type="molecule type" value="Genomic_DNA"/>
</dbReference>
<proteinExistence type="predicted"/>
<dbReference type="RefSeq" id="WP_231739976.1">
    <property type="nucleotide sequence ID" value="NZ_CP036267.1"/>
</dbReference>
<evidence type="ECO:0000313" key="2">
    <source>
        <dbReference type="Proteomes" id="UP000315724"/>
    </source>
</evidence>
<dbReference type="SUPFAM" id="SSF51445">
    <property type="entry name" value="(Trans)glycosidases"/>
    <property type="match status" value="1"/>
</dbReference>
<dbReference type="Gene3D" id="3.20.20.80">
    <property type="entry name" value="Glycosidases"/>
    <property type="match status" value="1"/>
</dbReference>
<dbReference type="InterPro" id="IPR006311">
    <property type="entry name" value="TAT_signal"/>
</dbReference>
<evidence type="ECO:0008006" key="3">
    <source>
        <dbReference type="Google" id="ProtNLM"/>
    </source>
</evidence>
<organism evidence="1 2">
    <name type="scientific">Thalassoglobus polymorphus</name>
    <dbReference type="NCBI Taxonomy" id="2527994"/>
    <lineage>
        <taxon>Bacteria</taxon>
        <taxon>Pseudomonadati</taxon>
        <taxon>Planctomycetota</taxon>
        <taxon>Planctomycetia</taxon>
        <taxon>Planctomycetales</taxon>
        <taxon>Planctomycetaceae</taxon>
        <taxon>Thalassoglobus</taxon>
    </lineage>
</organism>
<sequence>MSFPVDQPQLSGKFSRRSALKTLAGGTLSLGTMAATLDSSAFAEAPEPEEVKPRPWIQIRGIYGGFPDAILQRGETPADYGINAIWIGSGGLNQKKIEQYHQLGLKVFAEYNSMHFENYLKKHPQAAPIGTDGLPSPAPHGWQGVSPFDAGYRKNRMDEFRRVLETFEVDGIWLDYHHSHASWERAEPVMPDTDFSPTALKQFQQKTGIQLPDSVPAAAKQLLGPHRDAWTQFRCDVFTDWVREYREILDAVRPQTLLGTFHCPWSTDDYEGAIRHKLAIDLPAQAKYLDVFSTMPYHARFGHPQEPGWVADQTKSLGNLLNLKGEPHEKQKIWPIVQLADWGEPVAVDQVESVLDAGTTHPSTGVMVFHWSGVSKDWQKVDALGRFYRGIRPRS</sequence>
<dbReference type="InterPro" id="IPR017853">
    <property type="entry name" value="GH"/>
</dbReference>
<evidence type="ECO:0000313" key="1">
    <source>
        <dbReference type="EMBL" id="QDT32917.1"/>
    </source>
</evidence>
<dbReference type="Proteomes" id="UP000315724">
    <property type="component" value="Chromosome"/>
</dbReference>
<name>A0A517QMY0_9PLAN</name>
<dbReference type="KEGG" id="tpol:Mal48_21650"/>
<dbReference type="PROSITE" id="PS51318">
    <property type="entry name" value="TAT"/>
    <property type="match status" value="1"/>
</dbReference>
<reference evidence="1 2" key="1">
    <citation type="submission" date="2019-02" db="EMBL/GenBank/DDBJ databases">
        <title>Deep-cultivation of Planctomycetes and their phenomic and genomic characterization uncovers novel biology.</title>
        <authorList>
            <person name="Wiegand S."/>
            <person name="Jogler M."/>
            <person name="Boedeker C."/>
            <person name="Pinto D."/>
            <person name="Vollmers J."/>
            <person name="Rivas-Marin E."/>
            <person name="Kohn T."/>
            <person name="Peeters S.H."/>
            <person name="Heuer A."/>
            <person name="Rast P."/>
            <person name="Oberbeckmann S."/>
            <person name="Bunk B."/>
            <person name="Jeske O."/>
            <person name="Meyerdierks A."/>
            <person name="Storesund J.E."/>
            <person name="Kallscheuer N."/>
            <person name="Luecker S."/>
            <person name="Lage O.M."/>
            <person name="Pohl T."/>
            <person name="Merkel B.J."/>
            <person name="Hornburger P."/>
            <person name="Mueller R.-W."/>
            <person name="Bruemmer F."/>
            <person name="Labrenz M."/>
            <person name="Spormann A.M."/>
            <person name="Op den Camp H."/>
            <person name="Overmann J."/>
            <person name="Amann R."/>
            <person name="Jetten M.S.M."/>
            <person name="Mascher T."/>
            <person name="Medema M.H."/>
            <person name="Devos D.P."/>
            <person name="Kaster A.-K."/>
            <person name="Ovreas L."/>
            <person name="Rohde M."/>
            <person name="Galperin M.Y."/>
            <person name="Jogler C."/>
        </authorList>
    </citation>
    <scope>NUCLEOTIDE SEQUENCE [LARGE SCALE GENOMIC DNA]</scope>
    <source>
        <strain evidence="1 2">Mal48</strain>
    </source>
</reference>
<gene>
    <name evidence="1" type="ORF">Mal48_21650</name>
</gene>